<dbReference type="NCBIfam" id="NF047446">
    <property type="entry name" value="barrel_OmpL47"/>
    <property type="match status" value="2"/>
</dbReference>
<reference evidence="6 7" key="1">
    <citation type="submission" date="2019-04" db="EMBL/GenBank/DDBJ databases">
        <title>Three New Species of Nocardioides, Nocardioides euryhalodurans sp. nov., Nocardioides seonyuensis sp. nov. and Nocardioides eburneoflavus sp. nov. Isolated from Soil.</title>
        <authorList>
            <person name="Roh S.G."/>
            <person name="Lee C."/>
            <person name="Kim M.-K."/>
            <person name="Kim S.B."/>
        </authorList>
    </citation>
    <scope>NUCLEOTIDE SEQUENCE [LARGE SCALE GENOMIC DNA]</scope>
    <source>
        <strain evidence="6 7">MMS17-SY213</strain>
    </source>
</reference>
<dbReference type="Pfam" id="PF20578">
    <property type="entry name" value="aBig_2"/>
    <property type="match status" value="2"/>
</dbReference>
<dbReference type="InterPro" id="IPR023296">
    <property type="entry name" value="Glyco_hydro_beta-prop_sf"/>
</dbReference>
<dbReference type="Gene3D" id="2.60.120.200">
    <property type="match status" value="1"/>
</dbReference>
<dbReference type="AlphaFoldDB" id="A0A4Z1BNG4"/>
<dbReference type="CDD" id="cd08983">
    <property type="entry name" value="GH43_Bt3655-like"/>
    <property type="match status" value="1"/>
</dbReference>
<name>A0A4Z1BNG4_9ACTN</name>
<dbReference type="PANTHER" id="PTHR43301:SF3">
    <property type="entry name" value="ARABINAN ENDO-1,5-ALPHA-L-ARABINOSIDASE A-RELATED"/>
    <property type="match status" value="1"/>
</dbReference>
<accession>A0A4Z1BNG4</accession>
<keyword evidence="2" id="KW-0326">Glycosidase</keyword>
<sequence>MTSTWIAGALALAASTAGLVAGTAPASSAAADLETGLVGWWNLDETSGTVAADSSGNGRDGTVTGAATWNGGDGFVFSGGSNSSGNAITLPNNLLSGLEDVTVDFDVWVDPSLTSGNWFMYNFGNSATFPNGTGYLFTTNDSSNRLRSTIAEGGFATEQSASRPGRVPTGQWRHITFSIDGGTPGAPGAARVYEDGVLVASNTNLTTNPGLLGEPDGTTTRNVLGRSAYSGDLSFKGRLRDFRLYSRALTGEEASASAADTNTAAAEADAADLDLGDTTAVTSDLVLPTTGTRGTTISWATSDASVVEADGTVHRPAYGAPDGAATLTATVTRGDVSRAAGPFAVTVLAEEQDDAGKAQAAVDAVALVHPDDVRGNLTLPASGLHGTTFTWASSAPAVVTATGEVTRPAHGSAPVDVALTVTGTLGDATATRSITVRVRPLPAPADYEAYAFAYFAGESTDDGEKIFLGASRGNDPLDYDVLNDGRPVLESQLGTKGLRDPFIIRSAEGDRFFLLATDLKAYPAVDFGEAQETGSKYLEVWESTDLVNWSDQRHVKVSSDLAGNTWAPEAFYDEEAGEYVVYWASAFYPTADTTNRDINTSYQRMVYATTRDFVTFSEPRPWIDVKRGTGRGMIDATIVQDGDTFHRFVKDEAVMTPRQERSTDLRATVSGSLPTTTSTPGWQLVRDQVGVGQPNPWGGTYTQGEGPTVFADNEVADRWYMFIDQPSYHGGRGYLAFRTDDIDSGSWQSVPTADLPSSPRHGTVIPVTQAELDTMRAAYQPDLLVESVADAAVTTREGTAPALPATVSAELGDGSTEQVAVQWDDVDPASYAAPGTFTVTGTVVRGSADRPVVTVTVTDADDPVVTLSAGTPGGTAGWWVTDPVLATATATDASGVESVSTSVDGSPWATTAGASASAEVAGDGTHTVRARAVDTTGNESATTSLEVRIDATDPVSRATYDAERRVTVRAADATSGLLRVETRVGSGAWTTYAGPVAAGAARAVAYRAVDRAGNVEPANTLSLPPVGGEQVVTSVAASVRKVARFGSEVPVVVRVAGTTGVPAGAVRVVSGDRLVGTGELVDGRVRLVLDTTAMGVGGHDLEVRYDGSASHAASTATVPLRVVRAGSSTRVRVERTAGGTRLAARVRVVTDPAGQAPERVRAVLLRNGRVLKARWLDLSAAGRARWRVAPERPGAYVVRVVTRRSETLSGSKDSARLRLR</sequence>
<dbReference type="InterPro" id="IPR058094">
    <property type="entry name" value="Ig-like_OmpL47-like"/>
</dbReference>
<dbReference type="GO" id="GO:0016798">
    <property type="term" value="F:hydrolase activity, acting on glycosyl bonds"/>
    <property type="evidence" value="ECO:0007669"/>
    <property type="project" value="UniProtKB-KW"/>
</dbReference>
<evidence type="ECO:0000313" key="7">
    <source>
        <dbReference type="Proteomes" id="UP000297496"/>
    </source>
</evidence>
<dbReference type="InterPro" id="IPR011081">
    <property type="entry name" value="Big_4"/>
</dbReference>
<dbReference type="PANTHER" id="PTHR43301">
    <property type="entry name" value="ARABINAN ENDO-1,5-ALPHA-L-ARABINOSIDASE"/>
    <property type="match status" value="1"/>
</dbReference>
<dbReference type="InterPro" id="IPR046780">
    <property type="entry name" value="aBig_2"/>
</dbReference>
<keyword evidence="3" id="KW-0732">Signal</keyword>
<dbReference type="RefSeq" id="WP_135837384.1">
    <property type="nucleotide sequence ID" value="NZ_SRRO01000001.1"/>
</dbReference>
<gene>
    <name evidence="6" type="ORF">EXE59_01915</name>
</gene>
<evidence type="ECO:0000313" key="6">
    <source>
        <dbReference type="EMBL" id="TGN62841.1"/>
    </source>
</evidence>
<feature type="signal peptide" evidence="3">
    <location>
        <begin position="1"/>
        <end position="26"/>
    </location>
</feature>
<keyword evidence="7" id="KW-1185">Reference proteome</keyword>
<comment type="caution">
    <text evidence="6">The sequence shown here is derived from an EMBL/GenBank/DDBJ whole genome shotgun (WGS) entry which is preliminary data.</text>
</comment>
<dbReference type="InterPro" id="IPR013320">
    <property type="entry name" value="ConA-like_dom_sf"/>
</dbReference>
<protein>
    <submittedName>
        <fullName evidence="6">Uncharacterized protein</fullName>
    </submittedName>
</protein>
<dbReference type="Pfam" id="PF13385">
    <property type="entry name" value="Laminin_G_3"/>
    <property type="match status" value="1"/>
</dbReference>
<dbReference type="InterPro" id="IPR013783">
    <property type="entry name" value="Ig-like_fold"/>
</dbReference>
<feature type="chain" id="PRO_5021360449" evidence="3">
    <location>
        <begin position="27"/>
        <end position="1220"/>
    </location>
</feature>
<dbReference type="GO" id="GO:0005975">
    <property type="term" value="P:carbohydrate metabolic process"/>
    <property type="evidence" value="ECO:0007669"/>
    <property type="project" value="UniProtKB-ARBA"/>
</dbReference>
<evidence type="ECO:0000259" key="5">
    <source>
        <dbReference type="Pfam" id="PF20578"/>
    </source>
</evidence>
<evidence type="ECO:0000256" key="3">
    <source>
        <dbReference type="SAM" id="SignalP"/>
    </source>
</evidence>
<dbReference type="Proteomes" id="UP000297496">
    <property type="component" value="Unassembled WGS sequence"/>
</dbReference>
<proteinExistence type="predicted"/>
<dbReference type="InterPro" id="IPR050727">
    <property type="entry name" value="GH43_arabinanases"/>
</dbReference>
<dbReference type="SUPFAM" id="SSF75005">
    <property type="entry name" value="Arabinanase/levansucrase/invertase"/>
    <property type="match status" value="1"/>
</dbReference>
<dbReference type="Gene3D" id="2.115.10.20">
    <property type="entry name" value="Glycosyl hydrolase domain, family 43"/>
    <property type="match status" value="1"/>
</dbReference>
<organism evidence="6 7">
    <name type="scientific">Nocardioides eburneiflavus</name>
    <dbReference type="NCBI Taxonomy" id="2518372"/>
    <lineage>
        <taxon>Bacteria</taxon>
        <taxon>Bacillati</taxon>
        <taxon>Actinomycetota</taxon>
        <taxon>Actinomycetes</taxon>
        <taxon>Propionibacteriales</taxon>
        <taxon>Nocardioidaceae</taxon>
        <taxon>Nocardioides</taxon>
    </lineage>
</organism>
<keyword evidence="1" id="KW-0378">Hydrolase</keyword>
<dbReference type="SUPFAM" id="SSF49899">
    <property type="entry name" value="Concanavalin A-like lectins/glucanases"/>
    <property type="match status" value="1"/>
</dbReference>
<feature type="domain" description="Bacterial Ig-like" evidence="4">
    <location>
        <begin position="789"/>
        <end position="843"/>
    </location>
</feature>
<dbReference type="Gene3D" id="2.60.40.10">
    <property type="entry name" value="Immunoglobulins"/>
    <property type="match status" value="2"/>
</dbReference>
<feature type="domain" description="Atrophied bacterial Ig" evidence="5">
    <location>
        <begin position="369"/>
        <end position="439"/>
    </location>
</feature>
<evidence type="ECO:0000259" key="4">
    <source>
        <dbReference type="Pfam" id="PF07532"/>
    </source>
</evidence>
<dbReference type="Pfam" id="PF07532">
    <property type="entry name" value="Big_4"/>
    <property type="match status" value="1"/>
</dbReference>
<evidence type="ECO:0000256" key="2">
    <source>
        <dbReference type="ARBA" id="ARBA00023295"/>
    </source>
</evidence>
<evidence type="ECO:0000256" key="1">
    <source>
        <dbReference type="ARBA" id="ARBA00022801"/>
    </source>
</evidence>
<dbReference type="EMBL" id="SRRO01000001">
    <property type="protein sequence ID" value="TGN62841.1"/>
    <property type="molecule type" value="Genomic_DNA"/>
</dbReference>
<dbReference type="OrthoDB" id="9758923at2"/>
<feature type="domain" description="Atrophied bacterial Ig" evidence="5">
    <location>
        <begin position="267"/>
        <end position="349"/>
    </location>
</feature>